<dbReference type="InterPro" id="IPR020070">
    <property type="entry name" value="Ribosomal_bL9_N"/>
</dbReference>
<gene>
    <name evidence="8" type="ORF">METZ01_LOCUS381583</name>
</gene>
<dbReference type="NCBIfam" id="TIGR00158">
    <property type="entry name" value="L9"/>
    <property type="match status" value="1"/>
</dbReference>
<sequence length="151" mass="16686">MKLVLSKDVRNLGKRGDVVSVAKGYARNYLLPNDLAIDATEHNIHKAEKIKEERLKREEEVMNVATNLRQALEGVHIVIVQSSTDEGTLYASITKDQIIDAIEKFSGTRVEEGVVSIPKVVKEIGLHKINLEISSEVTIEVDLEVIPEGGS</sequence>
<dbReference type="InterPro" id="IPR020069">
    <property type="entry name" value="Ribosomal_bL9_C"/>
</dbReference>
<dbReference type="Gene3D" id="3.40.5.10">
    <property type="entry name" value="Ribosomal protein L9, N-terminal domain"/>
    <property type="match status" value="1"/>
</dbReference>
<dbReference type="InterPro" id="IPR000244">
    <property type="entry name" value="Ribosomal_bL9"/>
</dbReference>
<dbReference type="InterPro" id="IPR036935">
    <property type="entry name" value="Ribosomal_bL9_N_sf"/>
</dbReference>
<dbReference type="PANTHER" id="PTHR21368">
    <property type="entry name" value="50S RIBOSOMAL PROTEIN L9"/>
    <property type="match status" value="1"/>
</dbReference>
<evidence type="ECO:0000256" key="6">
    <source>
        <dbReference type="ARBA" id="ARBA00035456"/>
    </source>
</evidence>
<accession>A0A382U331</accession>
<dbReference type="FunFam" id="3.40.5.10:FF:000003">
    <property type="entry name" value="50S ribosomal protein L9"/>
    <property type="match status" value="1"/>
</dbReference>
<evidence type="ECO:0000256" key="3">
    <source>
        <dbReference type="ARBA" id="ARBA00022884"/>
    </source>
</evidence>
<dbReference type="GO" id="GO:0019843">
    <property type="term" value="F:rRNA binding"/>
    <property type="evidence" value="ECO:0007669"/>
    <property type="project" value="UniProtKB-KW"/>
</dbReference>
<dbReference type="SUPFAM" id="SSF55653">
    <property type="entry name" value="Ribosomal protein L9 C-domain"/>
    <property type="match status" value="1"/>
</dbReference>
<dbReference type="PROSITE" id="PS00651">
    <property type="entry name" value="RIBOSOMAL_L9"/>
    <property type="match status" value="1"/>
</dbReference>
<dbReference type="GO" id="GO:0006412">
    <property type="term" value="P:translation"/>
    <property type="evidence" value="ECO:0007669"/>
    <property type="project" value="InterPro"/>
</dbReference>
<dbReference type="InterPro" id="IPR020594">
    <property type="entry name" value="Ribosomal_bL9_bac/chp"/>
</dbReference>
<dbReference type="GO" id="GO:0003735">
    <property type="term" value="F:structural constituent of ribosome"/>
    <property type="evidence" value="ECO:0007669"/>
    <property type="project" value="InterPro"/>
</dbReference>
<evidence type="ECO:0000313" key="8">
    <source>
        <dbReference type="EMBL" id="SVD28729.1"/>
    </source>
</evidence>
<dbReference type="HAMAP" id="MF_00503">
    <property type="entry name" value="Ribosomal_bL9"/>
    <property type="match status" value="1"/>
</dbReference>
<feature type="domain" description="Ribosomal protein L9" evidence="7">
    <location>
        <begin position="13"/>
        <end position="40"/>
    </location>
</feature>
<evidence type="ECO:0000256" key="1">
    <source>
        <dbReference type="ARBA" id="ARBA00010605"/>
    </source>
</evidence>
<comment type="similarity">
    <text evidence="1">Belongs to the bacterial ribosomal protein bL9 family.</text>
</comment>
<dbReference type="InterPro" id="IPR036791">
    <property type="entry name" value="Ribosomal_bL9_C_sf"/>
</dbReference>
<dbReference type="AlphaFoldDB" id="A0A382U331"/>
<dbReference type="GO" id="GO:1990904">
    <property type="term" value="C:ribonucleoprotein complex"/>
    <property type="evidence" value="ECO:0007669"/>
    <property type="project" value="UniProtKB-KW"/>
</dbReference>
<evidence type="ECO:0000259" key="7">
    <source>
        <dbReference type="PROSITE" id="PS00651"/>
    </source>
</evidence>
<evidence type="ECO:0000256" key="4">
    <source>
        <dbReference type="ARBA" id="ARBA00022980"/>
    </source>
</evidence>
<evidence type="ECO:0000256" key="5">
    <source>
        <dbReference type="ARBA" id="ARBA00023274"/>
    </source>
</evidence>
<keyword evidence="2" id="KW-0699">rRNA-binding</keyword>
<proteinExistence type="inferred from homology"/>
<dbReference type="SUPFAM" id="SSF55658">
    <property type="entry name" value="L9 N-domain-like"/>
    <property type="match status" value="1"/>
</dbReference>
<dbReference type="GO" id="GO:0005840">
    <property type="term" value="C:ribosome"/>
    <property type="evidence" value="ECO:0007669"/>
    <property type="project" value="UniProtKB-KW"/>
</dbReference>
<dbReference type="InterPro" id="IPR009027">
    <property type="entry name" value="Ribosomal_bL9/RNase_H1_N"/>
</dbReference>
<dbReference type="Pfam" id="PF01281">
    <property type="entry name" value="Ribosomal_L9_N"/>
    <property type="match status" value="1"/>
</dbReference>
<organism evidence="8">
    <name type="scientific">marine metagenome</name>
    <dbReference type="NCBI Taxonomy" id="408172"/>
    <lineage>
        <taxon>unclassified sequences</taxon>
        <taxon>metagenomes</taxon>
        <taxon>ecological metagenomes</taxon>
    </lineage>
</organism>
<name>A0A382U331_9ZZZZ</name>
<reference evidence="8" key="1">
    <citation type="submission" date="2018-05" db="EMBL/GenBank/DDBJ databases">
        <authorList>
            <person name="Lanie J.A."/>
            <person name="Ng W.-L."/>
            <person name="Kazmierczak K.M."/>
            <person name="Andrzejewski T.M."/>
            <person name="Davidsen T.M."/>
            <person name="Wayne K.J."/>
            <person name="Tettelin H."/>
            <person name="Glass J.I."/>
            <person name="Rusch D."/>
            <person name="Podicherti R."/>
            <person name="Tsui H.-C.T."/>
            <person name="Winkler M.E."/>
        </authorList>
    </citation>
    <scope>NUCLEOTIDE SEQUENCE</scope>
</reference>
<dbReference type="Pfam" id="PF03948">
    <property type="entry name" value="Ribosomal_L9_C"/>
    <property type="match status" value="1"/>
</dbReference>
<dbReference type="EMBL" id="UINC01141160">
    <property type="protein sequence ID" value="SVD28729.1"/>
    <property type="molecule type" value="Genomic_DNA"/>
</dbReference>
<keyword evidence="3" id="KW-0694">RNA-binding</keyword>
<keyword evidence="4" id="KW-0689">Ribosomal protein</keyword>
<dbReference type="Gene3D" id="3.10.430.100">
    <property type="entry name" value="Ribosomal protein L9, C-terminal domain"/>
    <property type="match status" value="1"/>
</dbReference>
<keyword evidence="5" id="KW-0687">Ribonucleoprotein</keyword>
<evidence type="ECO:0000256" key="2">
    <source>
        <dbReference type="ARBA" id="ARBA00022730"/>
    </source>
</evidence>
<protein>
    <recommendedName>
        <fullName evidence="6">50S ribosomal protein L9</fullName>
    </recommendedName>
</protein>